<sequence length="218" mass="24724">MALAKYFKRSNKKKDSQMDLMAAPPPVNPFAPPLYEEAVKVVEAHVDRSTKVCAELELRTQTPLKSLREMYEVMVHMLDNYEGTSEGEFLNMALYVALAPRVTYERESVNLHSYTVNYEGGIAYKTSPNVCCPCKDWGVNLAYVTSFRGRPASVTFKVEYSKTRLPGLPLEDIYNSQVEIPDKPGFWQAMQVFKIKVKPDEHGILAFDGTVEREQTQA</sequence>
<name>E7D0U4_9RHAB</name>
<evidence type="ECO:0000313" key="2">
    <source>
        <dbReference type="Proteomes" id="UP000101020"/>
    </source>
</evidence>
<dbReference type="EMBL" id="HQ003891">
    <property type="protein sequence ID" value="ADU05404.1"/>
    <property type="molecule type" value="Viral_cRNA"/>
</dbReference>
<keyword evidence="2" id="KW-1185">Reference proteome</keyword>
<dbReference type="RefSeq" id="YP_009094344.1">
    <property type="nucleotide sequence ID" value="NC_025387.1"/>
</dbReference>
<evidence type="ECO:0000313" key="1">
    <source>
        <dbReference type="EMBL" id="ADU05404.1"/>
    </source>
</evidence>
<reference evidence="1 2" key="1">
    <citation type="journal article" date="2011" name="Virus Res.">
        <title>Genome of turbot rhabdovirus exhibits unusual non-coding regions and an additional ORF that could be expressed in fish cell.</title>
        <authorList>
            <person name="Zhu R.L."/>
            <person name="Lei X.Y."/>
            <person name="Ke F."/>
            <person name="Yuan X.P."/>
            <person name="Zhang Q.Y."/>
        </authorList>
    </citation>
    <scope>NUCLEOTIDE SEQUENCE [LARGE SCALE GENOMIC DNA]</scope>
</reference>
<accession>E7D0U4</accession>
<dbReference type="Proteomes" id="UP000101020">
    <property type="component" value="Segment"/>
</dbReference>
<proteinExistence type="predicted"/>
<protein>
    <submittedName>
        <fullName evidence="1">Matrix protein</fullName>
    </submittedName>
</protein>
<dbReference type="GeneID" id="21011783"/>
<gene>
    <name evidence="1" type="primary">M</name>
</gene>
<dbReference type="KEGG" id="vg:21011783"/>
<organism evidence="1 2">
    <name type="scientific">Scophthalmus maximus rhabdovirus</name>
    <dbReference type="NCBI Taxonomy" id="936149"/>
    <lineage>
        <taxon>Viruses</taxon>
        <taxon>Riboviria</taxon>
        <taxon>Orthornavirae</taxon>
        <taxon>Negarnaviricota</taxon>
        <taxon>Haploviricotina</taxon>
        <taxon>Monjiviricetes</taxon>
        <taxon>Mononegavirales</taxon>
        <taxon>Rhabdoviridae</taxon>
        <taxon>Alpharhabdovirinae</taxon>
        <taxon>Scophrhavirus</taxon>
        <taxon>Scophrhavirus maximus</taxon>
    </lineage>
</organism>